<dbReference type="InterPro" id="IPR025745">
    <property type="entry name" value="Mrr-like_N_dom"/>
</dbReference>
<dbReference type="REBASE" id="743441">
    <property type="entry name" value="Gba318MrrP"/>
</dbReference>
<protein>
    <submittedName>
        <fullName evidence="4">Restriction endonuclease</fullName>
        <ecNumber evidence="4">3.1.21.-</ecNumber>
    </submittedName>
</protein>
<dbReference type="InterPro" id="IPR052906">
    <property type="entry name" value="Type_IV_Methyl-Rstrct_Enzyme"/>
</dbReference>
<sequence length="306" mass="34059">MAIPTYEQMLRPILAMARERDISRRTIVEPVADYFSLTEAERALTIPSGARTVGNRSGWAMTFLTKAGLIEKVARGQYRITPDGRRYLDEYPDEILVKDLRRQPGWKSAWGRDSSDDESGEDTRILDENSAIAPNELVEQGAAALRKELSQRLLNEVLSQTPAFFEQLVLDVLLAMGYGGTRENASAHLGRSGDEGIDGVVNQDALGLDQIMVQAKRYAPDRPVGRQAVQAFIGSLAGQGVTKGVFITTSYFNENAAEFVLRGSNTKVVLVDGQRLIDLMMQHHIGVRIKQTIELLELDQNYFDEE</sequence>
<dbReference type="PANTHER" id="PTHR30015">
    <property type="entry name" value="MRR RESTRICTION SYSTEM PROTEIN"/>
    <property type="match status" value="1"/>
</dbReference>
<proteinExistence type="predicted"/>
<dbReference type="GO" id="GO:0003677">
    <property type="term" value="F:DNA binding"/>
    <property type="evidence" value="ECO:0007669"/>
    <property type="project" value="InterPro"/>
</dbReference>
<dbReference type="EMBL" id="CP130613">
    <property type="protein sequence ID" value="WKW14655.1"/>
    <property type="molecule type" value="Genomic_DNA"/>
</dbReference>
<evidence type="ECO:0000313" key="5">
    <source>
        <dbReference type="EMBL" id="WKW14655.1"/>
    </source>
</evidence>
<feature type="domain" description="Restriction endonuclease type IV Mrr" evidence="2">
    <location>
        <begin position="160"/>
        <end position="280"/>
    </location>
</feature>
<dbReference type="EMBL" id="CP130612">
    <property type="protein sequence ID" value="WKW11745.1"/>
    <property type="molecule type" value="Genomic_DNA"/>
</dbReference>
<accession>A0AA49Q503</accession>
<dbReference type="KEGG" id="pspc:Strain318_001008"/>
<keyword evidence="4" id="KW-0378">Hydrolase</keyword>
<dbReference type="InterPro" id="IPR011856">
    <property type="entry name" value="tRNA_endonuc-like_dom_sf"/>
</dbReference>
<dbReference type="RefSeq" id="WP_367887436.1">
    <property type="nucleotide sequence ID" value="NZ_CP130612.1"/>
</dbReference>
<dbReference type="Pfam" id="PF04471">
    <property type="entry name" value="Mrr_cat"/>
    <property type="match status" value="1"/>
</dbReference>
<dbReference type="Gene3D" id="3.40.1350.10">
    <property type="match status" value="1"/>
</dbReference>
<dbReference type="InterPro" id="IPR036388">
    <property type="entry name" value="WH-like_DNA-bd_sf"/>
</dbReference>
<dbReference type="InterPro" id="IPR011335">
    <property type="entry name" value="Restrct_endonuc-II-like"/>
</dbReference>
<evidence type="ECO:0000259" key="2">
    <source>
        <dbReference type="Pfam" id="PF04471"/>
    </source>
</evidence>
<keyword evidence="4" id="KW-0540">Nuclease</keyword>
<evidence type="ECO:0000256" key="1">
    <source>
        <dbReference type="SAM" id="MobiDB-lite"/>
    </source>
</evidence>
<evidence type="ECO:0000313" key="4">
    <source>
        <dbReference type="EMBL" id="WKW11745.1"/>
    </source>
</evidence>
<accession>A0AA49Q824</accession>
<dbReference type="SUPFAM" id="SSF52980">
    <property type="entry name" value="Restriction endonuclease-like"/>
    <property type="match status" value="1"/>
</dbReference>
<dbReference type="GO" id="GO:0015666">
    <property type="term" value="F:restriction endodeoxyribonuclease activity"/>
    <property type="evidence" value="ECO:0007669"/>
    <property type="project" value="TreeGrafter"/>
</dbReference>
<evidence type="ECO:0000313" key="6">
    <source>
        <dbReference type="Proteomes" id="UP001229955"/>
    </source>
</evidence>
<feature type="domain" description="Restriction system protein Mrr-like N-terminal" evidence="3">
    <location>
        <begin position="6"/>
        <end position="89"/>
    </location>
</feature>
<dbReference type="AlphaFoldDB" id="A0AA49Q503"/>
<keyword evidence="6" id="KW-1185">Reference proteome</keyword>
<dbReference type="EC" id="3.1.21.-" evidence="4"/>
<name>A0AA49Q503_9BACT</name>
<dbReference type="PANTHER" id="PTHR30015:SF7">
    <property type="entry name" value="TYPE IV METHYL-DIRECTED RESTRICTION ENZYME ECOKMRR"/>
    <property type="match status" value="1"/>
</dbReference>
<dbReference type="Gene3D" id="1.10.10.10">
    <property type="entry name" value="Winged helix-like DNA-binding domain superfamily/Winged helix DNA-binding domain"/>
    <property type="match status" value="1"/>
</dbReference>
<dbReference type="GO" id="GO:0009307">
    <property type="term" value="P:DNA restriction-modification system"/>
    <property type="evidence" value="ECO:0007669"/>
    <property type="project" value="InterPro"/>
</dbReference>
<organism evidence="4">
    <name type="scientific">Pseudogemmatithrix spongiicola</name>
    <dbReference type="NCBI Taxonomy" id="3062599"/>
    <lineage>
        <taxon>Bacteria</taxon>
        <taxon>Pseudomonadati</taxon>
        <taxon>Gemmatimonadota</taxon>
        <taxon>Gemmatimonadia</taxon>
        <taxon>Gemmatimonadales</taxon>
        <taxon>Gemmatimonadaceae</taxon>
        <taxon>Pseudogemmatithrix</taxon>
    </lineage>
</organism>
<evidence type="ECO:0000259" key="3">
    <source>
        <dbReference type="Pfam" id="PF14338"/>
    </source>
</evidence>
<gene>
    <name evidence="4" type="ORF">Strain138_001008</name>
    <name evidence="5" type="ORF">Strain318_001008</name>
</gene>
<dbReference type="REBASE" id="743442">
    <property type="entry name" value="Gba138MrrP"/>
</dbReference>
<dbReference type="Proteomes" id="UP001229955">
    <property type="component" value="Chromosome"/>
</dbReference>
<dbReference type="Pfam" id="PF14338">
    <property type="entry name" value="Mrr_N"/>
    <property type="match status" value="1"/>
</dbReference>
<dbReference type="InterPro" id="IPR007560">
    <property type="entry name" value="Restrct_endonuc_IV_Mrr"/>
</dbReference>
<reference evidence="4" key="1">
    <citation type="submission" date="2023-07" db="EMBL/GenBank/DDBJ databases">
        <authorList>
            <person name="Haufschild T."/>
            <person name="Kallscheuer N."/>
            <person name="Hammer J."/>
            <person name="Kohn T."/>
            <person name="Kabuu M."/>
            <person name="Jogler M."/>
            <person name="Wohfarth N."/>
            <person name="Heuer A."/>
            <person name="Rohde M."/>
            <person name="van Teeseling M.C.F."/>
            <person name="Jogler C."/>
        </authorList>
    </citation>
    <scope>NUCLEOTIDE SEQUENCE</scope>
    <source>
        <strain evidence="4">Strain 138</strain>
        <strain evidence="5">Strain 318</strain>
    </source>
</reference>
<keyword evidence="4" id="KW-0255">Endonuclease</keyword>
<feature type="region of interest" description="Disordered" evidence="1">
    <location>
        <begin position="106"/>
        <end position="129"/>
    </location>
</feature>